<evidence type="ECO:0000259" key="2">
    <source>
        <dbReference type="Pfam" id="PF17892"/>
    </source>
</evidence>
<dbReference type="NCBIfam" id="NF012211">
    <property type="entry name" value="tand_rpt_95"/>
    <property type="match status" value="7"/>
</dbReference>
<name>A0A3M0AGS8_9GAMM</name>
<dbReference type="Proteomes" id="UP000267187">
    <property type="component" value="Unassembled WGS sequence"/>
</dbReference>
<organism evidence="3 4">
    <name type="scientific">Umboniibacter marinipuniceus</name>
    <dbReference type="NCBI Taxonomy" id="569599"/>
    <lineage>
        <taxon>Bacteria</taxon>
        <taxon>Pseudomonadati</taxon>
        <taxon>Pseudomonadota</taxon>
        <taxon>Gammaproteobacteria</taxon>
        <taxon>Cellvibrionales</taxon>
        <taxon>Cellvibrionaceae</taxon>
        <taxon>Umboniibacter</taxon>
    </lineage>
</organism>
<sequence>MSDENTPNNDPLNNAVENTSDEATGAEGSTNATHKQSQNQTTTHTVASGDGTLASAGSNADGSSGAAGSSTEDEASTDSSASSVDASGADTSSGDSSSSVVESSTTSDSSGADSESTASSPQSVGGSSEEDEAASSSSSTSDSEAASSTEGASGDASSDSSDSGLDTQTTEETVSVEVTDEIGESFDSDTTSETFSVEFTSENDGPETGAPIELSMQEDGSFIFTQEQLLANASDVDGDSLTATNLSVGANADVTDNGDGTFTVTPSADWNGALDLNFDISDGTETVSATGVLTVNAVNDAAVVADQSFAVDEDGNITITDAQLLAGATDVDDDSLSVADVSYTGTDGVFTDNGDGTYSFAPNENFNGEVSLSFGVSDGTAVTTADIDVSVTDVNDAPVAGSTSYSVDEDGTLTFSDAQLLANSSDVDGTVSVDSVGYIGTDGILTDNGDGTYSFAPNENFNGDVSLAVQVIDDDGATDTTPADVSVIAVNDTPVVSGNLAYSVDEDGSITFSQEQLLANSSDVDGDDLTAANVSAGDNATVTDNGDGTFTVTPDADFNGDIDLSFDVSDGTATVASGVDLTVNPVNDVAVVSDAAYTINEDGTLSFTDAQLLSGASDIDAGDTLSVDSVSYAGTDGVFTDNGDGTYSFAPNENFNGEVSLSFGVSDGTAVTTADIDVSVTDVNDAPVAGSTSYSVDEDGTLTFSDAQLLANSSDVDGTVSVDSVGYIGTDGILTDNGDGTYSFAPNENFNGDVSLAVQVIDDDGATDTTTADVSVIAVNDTPVVSGNLAYSVDEDGSITFSQEQLLANSTDVDGDDLTAANVSAGDNATVTDNGDGT</sequence>
<feature type="compositionally biased region" description="Acidic residues" evidence="1">
    <location>
        <begin position="178"/>
        <end position="187"/>
    </location>
</feature>
<feature type="compositionally biased region" description="Low complexity" evidence="1">
    <location>
        <begin position="54"/>
        <end position="70"/>
    </location>
</feature>
<feature type="domain" description="Cadherin-like" evidence="2">
    <location>
        <begin position="683"/>
        <end position="776"/>
    </location>
</feature>
<gene>
    <name evidence="3" type="ORF">DFR27_0730</name>
</gene>
<feature type="compositionally biased region" description="Low complexity" evidence="1">
    <location>
        <begin position="134"/>
        <end position="177"/>
    </location>
</feature>
<feature type="region of interest" description="Disordered" evidence="1">
    <location>
        <begin position="1"/>
        <end position="210"/>
    </location>
</feature>
<feature type="compositionally biased region" description="Polar residues" evidence="1">
    <location>
        <begin position="1"/>
        <end position="46"/>
    </location>
</feature>
<feature type="domain" description="Cadherin-like" evidence="2">
    <location>
        <begin position="394"/>
        <end position="487"/>
    </location>
</feature>
<feature type="domain" description="Cadherin-like" evidence="2">
    <location>
        <begin position="203"/>
        <end position="296"/>
    </location>
</feature>
<evidence type="ECO:0000313" key="4">
    <source>
        <dbReference type="Proteomes" id="UP000267187"/>
    </source>
</evidence>
<proteinExistence type="predicted"/>
<feature type="domain" description="Cadherin-like" evidence="2">
    <location>
        <begin position="490"/>
        <end position="584"/>
    </location>
</feature>
<feature type="non-terminal residue" evidence="3">
    <location>
        <position position="838"/>
    </location>
</feature>
<feature type="domain" description="Cadherin-like" evidence="2">
    <location>
        <begin position="298"/>
        <end position="391"/>
    </location>
</feature>
<comment type="caution">
    <text evidence="3">The sequence shown here is derived from an EMBL/GenBank/DDBJ whole genome shotgun (WGS) entry which is preliminary data.</text>
</comment>
<dbReference type="RefSeq" id="WP_211327547.1">
    <property type="nucleotide sequence ID" value="NZ_REFJ01000001.1"/>
</dbReference>
<dbReference type="InterPro" id="IPR041690">
    <property type="entry name" value="Cadherin_5"/>
</dbReference>
<evidence type="ECO:0000313" key="3">
    <source>
        <dbReference type="EMBL" id="RMA82769.1"/>
    </source>
</evidence>
<evidence type="ECO:0000256" key="1">
    <source>
        <dbReference type="SAM" id="MobiDB-lite"/>
    </source>
</evidence>
<accession>A0A3M0AGS8</accession>
<dbReference type="Gene3D" id="2.60.40.2810">
    <property type="match status" value="1"/>
</dbReference>
<reference evidence="3 4" key="1">
    <citation type="submission" date="2018-10" db="EMBL/GenBank/DDBJ databases">
        <title>Genomic Encyclopedia of Type Strains, Phase IV (KMG-IV): sequencing the most valuable type-strain genomes for metagenomic binning, comparative biology and taxonomic classification.</title>
        <authorList>
            <person name="Goeker M."/>
        </authorList>
    </citation>
    <scope>NUCLEOTIDE SEQUENCE [LARGE SCALE GENOMIC DNA]</scope>
    <source>
        <strain evidence="3 4">DSM 25080</strain>
    </source>
</reference>
<dbReference type="AlphaFoldDB" id="A0A3M0AGS8"/>
<feature type="domain" description="Cadherin-like" evidence="2">
    <location>
        <begin position="586"/>
        <end position="680"/>
    </location>
</feature>
<protein>
    <recommendedName>
        <fullName evidence="2">Cadherin-like domain-containing protein</fullName>
    </recommendedName>
</protein>
<feature type="compositionally biased region" description="Low complexity" evidence="1">
    <location>
        <begin position="188"/>
        <end position="202"/>
    </location>
</feature>
<keyword evidence="4" id="KW-1185">Reference proteome</keyword>
<dbReference type="Pfam" id="PF17892">
    <property type="entry name" value="Cadherin_5"/>
    <property type="match status" value="7"/>
</dbReference>
<feature type="domain" description="Cadherin-like" evidence="2">
    <location>
        <begin position="779"/>
        <end position="838"/>
    </location>
</feature>
<dbReference type="EMBL" id="REFJ01000001">
    <property type="protein sequence ID" value="RMA82769.1"/>
    <property type="molecule type" value="Genomic_DNA"/>
</dbReference>
<feature type="compositionally biased region" description="Low complexity" evidence="1">
    <location>
        <begin position="77"/>
        <end position="120"/>
    </location>
</feature>